<reference evidence="2" key="1">
    <citation type="submission" date="2023-10" db="EMBL/GenBank/DDBJ databases">
        <title>Genome assembly of Pristionchus species.</title>
        <authorList>
            <person name="Yoshida K."/>
            <person name="Sommer R.J."/>
        </authorList>
    </citation>
    <scope>NUCLEOTIDE SEQUENCE</scope>
    <source>
        <strain evidence="2">RS0144</strain>
    </source>
</reference>
<accession>A0AAV5TD59</accession>
<sequence>SECTDPLASHNMADYSYGVVVEKYSPGFGVWQLFRSTDSCLTALDEQLCADRLRIGDIVQAKTTGTQMRIRRCWPYPDSVWADGTKLVVRTIVSYSKEFTIDRGSWKDEKTDAGFVPLVSRDLGLVAAPVQWYNREFSDAGELHLFVYVEFCPRQFVNLQTAKHAEFFWTVINNRIALPAIPGTVEHADKFLAPDELRRVPAITIQRLGNHMLAWCYALGDRVAIILDDAKSEIGQWMMVTVIPSTTRDFAVHECSYTVLRHSVAQPLSHPEIRIDKGRITMTLTLTRIESENPKVSARLWHDSWGIAVDYDDSCSEWIRREESSQFRAIVMVSMAGGDDEDERRVVIRAIGPPPTARGRERSAPLPHSSPAFDSLDDLKKALLTKESSNNNNNNEQCADQTTIEEKPMKKKKPTFLHEKRHESAGSNFYDKSGEDKLKGGMGDQKSEKEAQVSPSATEQHATPSWNDIPKKEMKSASKASESGGLNWKNWGKKEDAVEKKDEKIEKKTGTRQYEGGWNDTHGFSAGGMTLQPWACTPRV</sequence>
<evidence type="ECO:0008006" key="4">
    <source>
        <dbReference type="Google" id="ProtNLM"/>
    </source>
</evidence>
<keyword evidence="3" id="KW-1185">Reference proteome</keyword>
<comment type="caution">
    <text evidence="2">The sequence shown here is derived from an EMBL/GenBank/DDBJ whole genome shotgun (WGS) entry which is preliminary data.</text>
</comment>
<proteinExistence type="predicted"/>
<dbReference type="EMBL" id="BTSX01000004">
    <property type="protein sequence ID" value="GMS92827.1"/>
    <property type="molecule type" value="Genomic_DNA"/>
</dbReference>
<organism evidence="2 3">
    <name type="scientific">Pristionchus entomophagus</name>
    <dbReference type="NCBI Taxonomy" id="358040"/>
    <lineage>
        <taxon>Eukaryota</taxon>
        <taxon>Metazoa</taxon>
        <taxon>Ecdysozoa</taxon>
        <taxon>Nematoda</taxon>
        <taxon>Chromadorea</taxon>
        <taxon>Rhabditida</taxon>
        <taxon>Rhabditina</taxon>
        <taxon>Diplogasteromorpha</taxon>
        <taxon>Diplogasteroidea</taxon>
        <taxon>Neodiplogasteridae</taxon>
        <taxon>Pristionchus</taxon>
    </lineage>
</organism>
<evidence type="ECO:0000256" key="1">
    <source>
        <dbReference type="SAM" id="MobiDB-lite"/>
    </source>
</evidence>
<evidence type="ECO:0000313" key="2">
    <source>
        <dbReference type="EMBL" id="GMS92827.1"/>
    </source>
</evidence>
<dbReference type="AlphaFoldDB" id="A0AAV5TD59"/>
<feature type="region of interest" description="Disordered" evidence="1">
    <location>
        <begin position="351"/>
        <end position="540"/>
    </location>
</feature>
<protein>
    <recommendedName>
        <fullName evidence="4">Tudor domain-containing protein</fullName>
    </recommendedName>
</protein>
<feature type="compositionally biased region" description="Basic and acidic residues" evidence="1">
    <location>
        <begin position="432"/>
        <end position="451"/>
    </location>
</feature>
<evidence type="ECO:0000313" key="3">
    <source>
        <dbReference type="Proteomes" id="UP001432027"/>
    </source>
</evidence>
<name>A0AAV5TD59_9BILA</name>
<feature type="compositionally biased region" description="Polar residues" evidence="1">
    <location>
        <begin position="453"/>
        <end position="466"/>
    </location>
</feature>
<dbReference type="Proteomes" id="UP001432027">
    <property type="component" value="Unassembled WGS sequence"/>
</dbReference>
<gene>
    <name evidence="2" type="ORF">PENTCL1PPCAC_15002</name>
</gene>
<feature type="non-terminal residue" evidence="2">
    <location>
        <position position="1"/>
    </location>
</feature>
<feature type="compositionally biased region" description="Basic and acidic residues" evidence="1">
    <location>
        <begin position="492"/>
        <end position="509"/>
    </location>
</feature>
<feature type="non-terminal residue" evidence="2">
    <location>
        <position position="540"/>
    </location>
</feature>